<dbReference type="Gene3D" id="3.10.580.10">
    <property type="entry name" value="CBS-domain"/>
    <property type="match status" value="1"/>
</dbReference>
<name>A0A7X9FS60_9DELT</name>
<dbReference type="CDD" id="cd06426">
    <property type="entry name" value="NTP_transferase_like_2"/>
    <property type="match status" value="1"/>
</dbReference>
<dbReference type="InterPro" id="IPR050486">
    <property type="entry name" value="Mannose-1P_guanyltransferase"/>
</dbReference>
<dbReference type="Pfam" id="PF00571">
    <property type="entry name" value="CBS"/>
    <property type="match status" value="2"/>
</dbReference>
<dbReference type="AlphaFoldDB" id="A0A7X9FS60"/>
<dbReference type="InterPro" id="IPR029044">
    <property type="entry name" value="Nucleotide-diphossugar_trans"/>
</dbReference>
<organism evidence="3 4">
    <name type="scientific">SAR324 cluster bacterium</name>
    <dbReference type="NCBI Taxonomy" id="2024889"/>
    <lineage>
        <taxon>Bacteria</taxon>
        <taxon>Deltaproteobacteria</taxon>
        <taxon>SAR324 cluster</taxon>
    </lineage>
</organism>
<comment type="caution">
    <text evidence="3">The sequence shown here is derived from an EMBL/GenBank/DDBJ whole genome shotgun (WGS) entry which is preliminary data.</text>
</comment>
<proteinExistence type="predicted"/>
<gene>
    <name evidence="3" type="ORF">GYA55_07050</name>
</gene>
<dbReference type="InterPro" id="IPR046342">
    <property type="entry name" value="CBS_dom_sf"/>
</dbReference>
<dbReference type="EMBL" id="JAAZON010000309">
    <property type="protein sequence ID" value="NMC62913.1"/>
    <property type="molecule type" value="Genomic_DNA"/>
</dbReference>
<protein>
    <submittedName>
        <fullName evidence="3">CBS domain-containing protein</fullName>
    </submittedName>
</protein>
<feature type="domain" description="CBS" evidence="2">
    <location>
        <begin position="66"/>
        <end position="123"/>
    </location>
</feature>
<dbReference type="Pfam" id="PF00483">
    <property type="entry name" value="NTP_transferase"/>
    <property type="match status" value="1"/>
</dbReference>
<dbReference type="SMART" id="SM00116">
    <property type="entry name" value="CBS"/>
    <property type="match status" value="2"/>
</dbReference>
<evidence type="ECO:0000256" key="1">
    <source>
        <dbReference type="PROSITE-ProRule" id="PRU00703"/>
    </source>
</evidence>
<evidence type="ECO:0000259" key="2">
    <source>
        <dbReference type="PROSITE" id="PS51371"/>
    </source>
</evidence>
<accession>A0A7X9FS60</accession>
<reference evidence="3 4" key="1">
    <citation type="journal article" date="2020" name="Biotechnol. Biofuels">
        <title>New insights from the biogas microbiome by comprehensive genome-resolved metagenomics of nearly 1600 species originating from multiple anaerobic digesters.</title>
        <authorList>
            <person name="Campanaro S."/>
            <person name="Treu L."/>
            <person name="Rodriguez-R L.M."/>
            <person name="Kovalovszki A."/>
            <person name="Ziels R.M."/>
            <person name="Maus I."/>
            <person name="Zhu X."/>
            <person name="Kougias P.G."/>
            <person name="Basile A."/>
            <person name="Luo G."/>
            <person name="Schluter A."/>
            <person name="Konstantinidis K.T."/>
            <person name="Angelidaki I."/>
        </authorList>
    </citation>
    <scope>NUCLEOTIDE SEQUENCE [LARGE SCALE GENOMIC DNA]</scope>
    <source>
        <strain evidence="3">AS27yjCOA_65</strain>
    </source>
</reference>
<keyword evidence="1" id="KW-0129">CBS domain</keyword>
<dbReference type="Proteomes" id="UP000524246">
    <property type="component" value="Unassembled WGS sequence"/>
</dbReference>
<dbReference type="PANTHER" id="PTHR22572">
    <property type="entry name" value="SUGAR-1-PHOSPHATE GUANYL TRANSFERASE"/>
    <property type="match status" value="1"/>
</dbReference>
<feature type="domain" description="CBS" evidence="2">
    <location>
        <begin position="1"/>
        <end position="58"/>
    </location>
</feature>
<evidence type="ECO:0000313" key="3">
    <source>
        <dbReference type="EMBL" id="NMC62913.1"/>
    </source>
</evidence>
<dbReference type="Gene3D" id="3.90.550.10">
    <property type="entry name" value="Spore Coat Polysaccharide Biosynthesis Protein SpsA, Chain A"/>
    <property type="match status" value="1"/>
</dbReference>
<sequence>MPYLQNVCVKPNDLLKDVLERLSRNSHGLCVVVDDNNQVLGTITDGDCRRALIKGLTLVSEASQVMNTHFIAVDESFSIEQIMLIMKSNSVDQVPIVDGNRCFLDLVSTRAIQQSRSERKNPVLILAGGQGLRLRPLTSNLPKPMLRVRGRPILERLIERLTADCFRDIYISVNYLGHKIESFFGDGSKWNASIKYLREERELGTAGPLRMLEGKVDSAVLVVNGDLVTTVDFEACVDFHNKGKYDLTLGMSYHTIQIPYGVVQLDQKGKVVSVEEKPKRTYSINAGLYLIEPKLISLIPENVTFPMTGLIESAIVGGYNVGAFPIHEIWDDIGMPDHYVAAQELQID</sequence>
<dbReference type="SUPFAM" id="SSF53448">
    <property type="entry name" value="Nucleotide-diphospho-sugar transferases"/>
    <property type="match status" value="1"/>
</dbReference>
<evidence type="ECO:0000313" key="4">
    <source>
        <dbReference type="Proteomes" id="UP000524246"/>
    </source>
</evidence>
<dbReference type="InterPro" id="IPR005835">
    <property type="entry name" value="NTP_transferase_dom"/>
</dbReference>
<dbReference type="SUPFAM" id="SSF54631">
    <property type="entry name" value="CBS-domain pair"/>
    <property type="match status" value="1"/>
</dbReference>
<dbReference type="InterPro" id="IPR000644">
    <property type="entry name" value="CBS_dom"/>
</dbReference>
<dbReference type="PROSITE" id="PS51371">
    <property type="entry name" value="CBS"/>
    <property type="match status" value="2"/>
</dbReference>